<sequence length="165" mass="18121">MEAITLPAMTPTQEGSWRGLIAVSKIVTGGWCLVGGQMVQLWCWQRGSEPNRPTDDGDAVLDIRARPRIMKEFTRALVECGFEPDGQSWEGHQHRWTDGQGQIDILLPEGIGARADRFGVRGGTTPAPRRPGGTVDPDPPFRSGRSRIEQEGIVEALRGIRSCDC</sequence>
<evidence type="ECO:0000313" key="2">
    <source>
        <dbReference type="EMBL" id="RFA13402.1"/>
    </source>
</evidence>
<reference evidence="2 3" key="1">
    <citation type="submission" date="2017-04" db="EMBL/GenBank/DDBJ databases">
        <title>Comparative genome analysis of Subtercola boreus.</title>
        <authorList>
            <person name="Cho Y.-J."/>
            <person name="Cho A."/>
            <person name="Kim O.-S."/>
            <person name="Lee J.-I."/>
        </authorList>
    </citation>
    <scope>NUCLEOTIDE SEQUENCE [LARGE SCALE GENOMIC DNA]</scope>
    <source>
        <strain evidence="2 3">P27479</strain>
    </source>
</reference>
<proteinExistence type="predicted"/>
<name>A0A3E0VTR0_9MICO</name>
<feature type="region of interest" description="Disordered" evidence="1">
    <location>
        <begin position="119"/>
        <end position="149"/>
    </location>
</feature>
<accession>A0A3E0VTR0</accession>
<dbReference type="AlphaFoldDB" id="A0A3E0VTR0"/>
<organism evidence="2 3">
    <name type="scientific">Subtercola boreus</name>
    <dbReference type="NCBI Taxonomy" id="120213"/>
    <lineage>
        <taxon>Bacteria</taxon>
        <taxon>Bacillati</taxon>
        <taxon>Actinomycetota</taxon>
        <taxon>Actinomycetes</taxon>
        <taxon>Micrococcales</taxon>
        <taxon>Microbacteriaceae</taxon>
        <taxon>Subtercola</taxon>
    </lineage>
</organism>
<comment type="caution">
    <text evidence="2">The sequence shown here is derived from an EMBL/GenBank/DDBJ whole genome shotgun (WGS) entry which is preliminary data.</text>
</comment>
<evidence type="ECO:0000313" key="3">
    <source>
        <dbReference type="Proteomes" id="UP000256541"/>
    </source>
</evidence>
<dbReference type="EMBL" id="NBXB01000034">
    <property type="protein sequence ID" value="RFA13402.1"/>
    <property type="molecule type" value="Genomic_DNA"/>
</dbReference>
<evidence type="ECO:0000256" key="1">
    <source>
        <dbReference type="SAM" id="MobiDB-lite"/>
    </source>
</evidence>
<dbReference type="Proteomes" id="UP000256541">
    <property type="component" value="Unassembled WGS sequence"/>
</dbReference>
<protein>
    <submittedName>
        <fullName evidence="2">Uncharacterized protein</fullName>
    </submittedName>
</protein>
<gene>
    <name evidence="2" type="ORF">B7R22_12035</name>
</gene>
<feature type="compositionally biased region" description="Low complexity" evidence="1">
    <location>
        <begin position="123"/>
        <end position="135"/>
    </location>
</feature>